<comment type="caution">
    <text evidence="2">The sequence shown here is derived from an EMBL/GenBank/DDBJ whole genome shotgun (WGS) entry which is preliminary data.</text>
</comment>
<accession>A0ABQ5J989</accession>
<name>A0ABQ5J989_9ASTR</name>
<proteinExistence type="predicted"/>
<evidence type="ECO:0000313" key="3">
    <source>
        <dbReference type="Proteomes" id="UP001151760"/>
    </source>
</evidence>
<keyword evidence="1" id="KW-0812">Transmembrane</keyword>
<evidence type="ECO:0000313" key="2">
    <source>
        <dbReference type="EMBL" id="GJU08590.1"/>
    </source>
</evidence>
<reference evidence="2" key="1">
    <citation type="journal article" date="2022" name="Int. J. Mol. Sci.">
        <title>Draft Genome of Tanacetum Coccineum: Genomic Comparison of Closely Related Tanacetum-Family Plants.</title>
        <authorList>
            <person name="Yamashiro T."/>
            <person name="Shiraishi A."/>
            <person name="Nakayama K."/>
            <person name="Satake H."/>
        </authorList>
    </citation>
    <scope>NUCLEOTIDE SEQUENCE</scope>
</reference>
<dbReference type="EMBL" id="BQNB010021645">
    <property type="protein sequence ID" value="GJU08590.1"/>
    <property type="molecule type" value="Genomic_DNA"/>
</dbReference>
<reference evidence="2" key="2">
    <citation type="submission" date="2022-01" db="EMBL/GenBank/DDBJ databases">
        <authorList>
            <person name="Yamashiro T."/>
            <person name="Shiraishi A."/>
            <person name="Satake H."/>
            <person name="Nakayama K."/>
        </authorList>
    </citation>
    <scope>NUCLEOTIDE SEQUENCE</scope>
</reference>
<feature type="transmembrane region" description="Helical" evidence="1">
    <location>
        <begin position="21"/>
        <end position="44"/>
    </location>
</feature>
<keyword evidence="1" id="KW-0472">Membrane</keyword>
<gene>
    <name evidence="2" type="ORF">Tco_1125020</name>
</gene>
<keyword evidence="3" id="KW-1185">Reference proteome</keyword>
<keyword evidence="1" id="KW-1133">Transmembrane helix</keyword>
<organism evidence="2 3">
    <name type="scientific">Tanacetum coccineum</name>
    <dbReference type="NCBI Taxonomy" id="301880"/>
    <lineage>
        <taxon>Eukaryota</taxon>
        <taxon>Viridiplantae</taxon>
        <taxon>Streptophyta</taxon>
        <taxon>Embryophyta</taxon>
        <taxon>Tracheophyta</taxon>
        <taxon>Spermatophyta</taxon>
        <taxon>Magnoliopsida</taxon>
        <taxon>eudicotyledons</taxon>
        <taxon>Gunneridae</taxon>
        <taxon>Pentapetalae</taxon>
        <taxon>asterids</taxon>
        <taxon>campanulids</taxon>
        <taxon>Asterales</taxon>
        <taxon>Asteraceae</taxon>
        <taxon>Asteroideae</taxon>
        <taxon>Anthemideae</taxon>
        <taxon>Anthemidinae</taxon>
        <taxon>Tanacetum</taxon>
    </lineage>
</organism>
<sequence length="295" mass="32730">MLLNSKGIEIQSLTDMFEGYFSFWYSHVAVASTMLFFQISILKIPSGLNIVDGGSQINVDLFKFLQLEGTILVIAFPDVSLIVGSLLPAKMSQLQPTSQASSQAQQSIIDAGSENCPPMLEKGSYIQWSSRFMRVITIQGDLNAIPPKERTTRIQLEYCCKDAKVMWEQVRRLMQGTELSKQDMETKLVNEFDIFKAVPGESLDLTIIDADSKKDEAGITLNDEEHDFLAEIHSDDGEEELISSCIMMAKIKEVDTNSNSEAAPSYYTDGLSEISLYETDLKILDEVAIAASAPV</sequence>
<protein>
    <submittedName>
        <fullName evidence="2">Uncharacterized protein</fullName>
    </submittedName>
</protein>
<evidence type="ECO:0000256" key="1">
    <source>
        <dbReference type="SAM" id="Phobius"/>
    </source>
</evidence>
<dbReference type="Proteomes" id="UP001151760">
    <property type="component" value="Unassembled WGS sequence"/>
</dbReference>